<dbReference type="EMBL" id="JAQNDL010000002">
    <property type="protein sequence ID" value="MDC0719897.1"/>
    <property type="molecule type" value="Genomic_DNA"/>
</dbReference>
<accession>A0ABT5E542</accession>
<evidence type="ECO:0000313" key="2">
    <source>
        <dbReference type="Proteomes" id="UP001221686"/>
    </source>
</evidence>
<organism evidence="1 2">
    <name type="scientific">Nannocystis bainbridge</name>
    <dbReference type="NCBI Taxonomy" id="2995303"/>
    <lineage>
        <taxon>Bacteria</taxon>
        <taxon>Pseudomonadati</taxon>
        <taxon>Myxococcota</taxon>
        <taxon>Polyangia</taxon>
        <taxon>Nannocystales</taxon>
        <taxon>Nannocystaceae</taxon>
        <taxon>Nannocystis</taxon>
    </lineage>
</organism>
<dbReference type="Proteomes" id="UP001221686">
    <property type="component" value="Unassembled WGS sequence"/>
</dbReference>
<comment type="caution">
    <text evidence="1">The sequence shown here is derived from an EMBL/GenBank/DDBJ whole genome shotgun (WGS) entry which is preliminary data.</text>
</comment>
<keyword evidence="2" id="KW-1185">Reference proteome</keyword>
<evidence type="ECO:0000313" key="1">
    <source>
        <dbReference type="EMBL" id="MDC0719897.1"/>
    </source>
</evidence>
<protein>
    <submittedName>
        <fullName evidence="1">Uncharacterized protein</fullName>
    </submittedName>
</protein>
<dbReference type="RefSeq" id="WP_272088396.1">
    <property type="nucleotide sequence ID" value="NZ_JAQNDL010000002.1"/>
</dbReference>
<gene>
    <name evidence="1" type="ORF">POL25_23560</name>
</gene>
<name>A0ABT5E542_9BACT</name>
<proteinExistence type="predicted"/>
<reference evidence="1 2" key="1">
    <citation type="submission" date="2022-11" db="EMBL/GenBank/DDBJ databases">
        <title>Minimal conservation of predation-associated metabolite biosynthetic gene clusters underscores biosynthetic potential of Myxococcota including descriptions for ten novel species: Archangium lansinium sp. nov., Myxococcus landrumus sp. nov., Nannocystis bai.</title>
        <authorList>
            <person name="Ahearne A."/>
            <person name="Stevens C."/>
            <person name="Dowd S."/>
        </authorList>
    </citation>
    <scope>NUCLEOTIDE SEQUENCE [LARGE SCALE GENOMIC DNA]</scope>
    <source>
        <strain evidence="1 2">BB15-2</strain>
    </source>
</reference>
<sequence length="65" mass="7113">MLLAAASRRAFTSFSLDTAVVQQYLEVRRQLLNAPVPPLFLGRNGTREREAAEAGLASLAHTVFL</sequence>